<dbReference type="Proteomes" id="UP001230051">
    <property type="component" value="Unassembled WGS sequence"/>
</dbReference>
<dbReference type="EMBL" id="JAGXEW010000014">
    <property type="protein sequence ID" value="KAK1164227.1"/>
    <property type="molecule type" value="Genomic_DNA"/>
</dbReference>
<sequence>MVEIQYCSSRTQSQNDFPKDSMFPRLTQETLNVLLENDGCDERLRGQCVMDKTQTRLPEDQVLKRRAGELQPTCQAVRQRQGQYMCVELNS</sequence>
<gene>
    <name evidence="2" type="ORF">AOXY_G16269</name>
</gene>
<organism evidence="2 3">
    <name type="scientific">Acipenser oxyrinchus oxyrinchus</name>
    <dbReference type="NCBI Taxonomy" id="40147"/>
    <lineage>
        <taxon>Eukaryota</taxon>
        <taxon>Metazoa</taxon>
        <taxon>Chordata</taxon>
        <taxon>Craniata</taxon>
        <taxon>Vertebrata</taxon>
        <taxon>Euteleostomi</taxon>
        <taxon>Actinopterygii</taxon>
        <taxon>Chondrostei</taxon>
        <taxon>Acipenseriformes</taxon>
        <taxon>Acipenseridae</taxon>
        <taxon>Acipenser</taxon>
    </lineage>
</organism>
<evidence type="ECO:0000313" key="3">
    <source>
        <dbReference type="Proteomes" id="UP001230051"/>
    </source>
</evidence>
<protein>
    <submittedName>
        <fullName evidence="2">Uncharacterized protein</fullName>
    </submittedName>
</protein>
<comment type="caution">
    <text evidence="2">The sequence shown here is derived from an EMBL/GenBank/DDBJ whole genome shotgun (WGS) entry which is preliminary data.</text>
</comment>
<proteinExistence type="predicted"/>
<evidence type="ECO:0000313" key="2">
    <source>
        <dbReference type="EMBL" id="KAK1164227.1"/>
    </source>
</evidence>
<dbReference type="AlphaFoldDB" id="A0AAD8D8P8"/>
<evidence type="ECO:0000256" key="1">
    <source>
        <dbReference type="SAM" id="MobiDB-lite"/>
    </source>
</evidence>
<name>A0AAD8D8P8_ACIOX</name>
<keyword evidence="3" id="KW-1185">Reference proteome</keyword>
<reference evidence="2" key="1">
    <citation type="submission" date="2022-02" db="EMBL/GenBank/DDBJ databases">
        <title>Atlantic sturgeon de novo genome assembly.</title>
        <authorList>
            <person name="Stock M."/>
            <person name="Klopp C."/>
            <person name="Guiguen Y."/>
            <person name="Cabau C."/>
            <person name="Parinello H."/>
            <person name="Santidrian Yebra-Pimentel E."/>
            <person name="Kuhl H."/>
            <person name="Dirks R.P."/>
            <person name="Guessner J."/>
            <person name="Wuertz S."/>
            <person name="Du K."/>
            <person name="Schartl M."/>
        </authorList>
    </citation>
    <scope>NUCLEOTIDE SEQUENCE</scope>
    <source>
        <strain evidence="2">STURGEONOMICS-FGT-2020</strain>
        <tissue evidence="2">Whole blood</tissue>
    </source>
</reference>
<feature type="compositionally biased region" description="Polar residues" evidence="1">
    <location>
        <begin position="1"/>
        <end position="16"/>
    </location>
</feature>
<feature type="region of interest" description="Disordered" evidence="1">
    <location>
        <begin position="1"/>
        <end position="22"/>
    </location>
</feature>
<accession>A0AAD8D8P8</accession>